<dbReference type="GO" id="GO:0006995">
    <property type="term" value="P:cellular response to nitrogen starvation"/>
    <property type="evidence" value="ECO:0007669"/>
    <property type="project" value="TreeGrafter"/>
</dbReference>
<dbReference type="Gene3D" id="3.10.20.90">
    <property type="entry name" value="Phosphatidylinositol 3-kinase Catalytic Subunit, Chain A, domain 1"/>
    <property type="match status" value="1"/>
</dbReference>
<dbReference type="PANTHER" id="PTHR13040">
    <property type="entry name" value="AUTOPHAGY PROTEIN 5"/>
    <property type="match status" value="1"/>
</dbReference>
<dbReference type="GO" id="GO:0044233">
    <property type="term" value="C:mitochondria-associated endoplasmic reticulum membrane contact site"/>
    <property type="evidence" value="ECO:0007669"/>
    <property type="project" value="TreeGrafter"/>
</dbReference>
<evidence type="ECO:0000259" key="13">
    <source>
        <dbReference type="Pfam" id="PF20638"/>
    </source>
</evidence>
<dbReference type="GO" id="GO:0005776">
    <property type="term" value="C:autophagosome"/>
    <property type="evidence" value="ECO:0007669"/>
    <property type="project" value="TreeGrafter"/>
</dbReference>
<proteinExistence type="inferred from homology"/>
<dbReference type="Gene3D" id="3.10.20.620">
    <property type="match status" value="1"/>
</dbReference>
<dbReference type="Proteomes" id="UP000672032">
    <property type="component" value="Chromosome 7"/>
</dbReference>
<sequence length="347" mass="38601">MARRNPLWNELQWIKRVLKIRMTDLEDLIQVQLPNISTRPDPKHKILIDLTPHSLTASQPHSLPSNSTSASIHSVPSNVNVMQSLIWASTIPLYITHHSSNIPYITNIPRVSYLALLLPRLTSFFRENVSSFSYEGILLKNHPVGLLCDLYQPELPWRIELGDGPLFDIHDTFINSVKEADFMRNGNAKGIMSMSKEHSTQLWDSLQDNDFSTFVKISTILLNPPTPLKHIPLRIYLPTSSSPSSTPNPASSSSPKAQATASSPAPAFAFRTIQTLIQPQTASREPQTLGGALNTVLPSLFPSRRDAILAEVILHGATVPFKAVLEDLLREASYADGWLNVCVVMFN</sequence>
<dbReference type="PANTHER" id="PTHR13040:SF2">
    <property type="entry name" value="AUTOPHAGY PROTEIN 5"/>
    <property type="match status" value="1"/>
</dbReference>
<dbReference type="GO" id="GO:0034727">
    <property type="term" value="P:piecemeal microautophagy of the nucleus"/>
    <property type="evidence" value="ECO:0007669"/>
    <property type="project" value="TreeGrafter"/>
</dbReference>
<dbReference type="GO" id="GO:0061908">
    <property type="term" value="C:phagophore"/>
    <property type="evidence" value="ECO:0007669"/>
    <property type="project" value="TreeGrafter"/>
</dbReference>
<comment type="function">
    <text evidence="9">Involved in cytoplasm to vacuole transport (Cvt) and autophagic vesicle formation.</text>
</comment>
<reference evidence="14" key="1">
    <citation type="submission" date="2020-10" db="EMBL/GenBank/DDBJ databases">
        <title>Genome Sequence of Monilinia vaccinii-corymbosi Sheds Light on Mummy Berry Disease Infection of Blueberry and Mating Type.</title>
        <authorList>
            <person name="Yow A.G."/>
            <person name="Zhang Y."/>
            <person name="Bansal K."/>
            <person name="Eacker S.M."/>
            <person name="Sullivan S."/>
            <person name="Liachko I."/>
            <person name="Cubeta M.A."/>
            <person name="Rollins J.A."/>
            <person name="Ashrafi H."/>
        </authorList>
    </citation>
    <scope>NUCLEOTIDE SEQUENCE</scope>
    <source>
        <strain evidence="14">RL-1</strain>
    </source>
</reference>
<name>A0A8A3PNI4_9HELO</name>
<comment type="subcellular location">
    <subcellularLocation>
        <location evidence="1 9">Preautophagosomal structure membrane</location>
        <topology evidence="1 9">Peripheral membrane protein</topology>
    </subcellularLocation>
</comment>
<comment type="similarity">
    <text evidence="2 9">Belongs to the ATG5 family.</text>
</comment>
<feature type="domain" description="Autophagy protein ATG5 alpha-helical bundle region" evidence="12">
    <location>
        <begin position="169"/>
        <end position="223"/>
    </location>
</feature>
<evidence type="ECO:0000313" key="15">
    <source>
        <dbReference type="Proteomes" id="UP000672032"/>
    </source>
</evidence>
<evidence type="ECO:0000256" key="7">
    <source>
        <dbReference type="ARBA" id="ARBA00023006"/>
    </source>
</evidence>
<dbReference type="InterPro" id="IPR048939">
    <property type="entry name" value="ATG5_UblA"/>
</dbReference>
<keyword evidence="7 9" id="KW-0072">Autophagy</keyword>
<dbReference type="GO" id="GO:0034274">
    <property type="term" value="C:Atg12-Atg5-Atg16 complex"/>
    <property type="evidence" value="ECO:0007669"/>
    <property type="project" value="TreeGrafter"/>
</dbReference>
<evidence type="ECO:0000256" key="8">
    <source>
        <dbReference type="ARBA" id="ARBA00023136"/>
    </source>
</evidence>
<feature type="domain" description="Autophagy protein ATG5 UblB" evidence="11">
    <location>
        <begin position="230"/>
        <end position="343"/>
    </location>
</feature>
<dbReference type="FunFam" id="1.10.246.190:FF:000004">
    <property type="entry name" value="Autophagy protein 5"/>
    <property type="match status" value="1"/>
</dbReference>
<accession>A0A8A3PNI4</accession>
<keyword evidence="4 9" id="KW-1017">Isopeptide bond</keyword>
<evidence type="ECO:0000256" key="2">
    <source>
        <dbReference type="ARBA" id="ARBA00006910"/>
    </source>
</evidence>
<dbReference type="Gene3D" id="1.10.246.190">
    <property type="entry name" value="Autophagy protein Apg5, helix rich domain"/>
    <property type="match status" value="1"/>
</dbReference>
<dbReference type="GO" id="GO:0034045">
    <property type="term" value="C:phagophore assembly site membrane"/>
    <property type="evidence" value="ECO:0007669"/>
    <property type="project" value="UniProtKB-SubCell"/>
</dbReference>
<evidence type="ECO:0000256" key="10">
    <source>
        <dbReference type="SAM" id="MobiDB-lite"/>
    </source>
</evidence>
<evidence type="ECO:0000256" key="1">
    <source>
        <dbReference type="ARBA" id="ARBA00004623"/>
    </source>
</evidence>
<evidence type="ECO:0000259" key="11">
    <source>
        <dbReference type="Pfam" id="PF04106"/>
    </source>
</evidence>
<evidence type="ECO:0000256" key="6">
    <source>
        <dbReference type="ARBA" id="ARBA00022927"/>
    </source>
</evidence>
<keyword evidence="3 9" id="KW-0813">Transport</keyword>
<gene>
    <name evidence="14" type="ORF">DSL72_006375</name>
</gene>
<dbReference type="EMBL" id="CP063411">
    <property type="protein sequence ID" value="QSZ36495.1"/>
    <property type="molecule type" value="Genomic_DNA"/>
</dbReference>
<dbReference type="InterPro" id="IPR048940">
    <property type="entry name" value="ATG5_HBR"/>
</dbReference>
<evidence type="ECO:0000259" key="12">
    <source>
        <dbReference type="Pfam" id="PF20637"/>
    </source>
</evidence>
<dbReference type="Pfam" id="PF20637">
    <property type="entry name" value="ATG5_HBR"/>
    <property type="match status" value="1"/>
</dbReference>
<dbReference type="Pfam" id="PF04106">
    <property type="entry name" value="ATG5_UblB"/>
    <property type="match status" value="1"/>
</dbReference>
<dbReference type="GO" id="GO:0015031">
    <property type="term" value="P:protein transport"/>
    <property type="evidence" value="ECO:0007669"/>
    <property type="project" value="UniProtKB-KW"/>
</dbReference>
<organism evidence="14 15">
    <name type="scientific">Monilinia vaccinii-corymbosi</name>
    <dbReference type="NCBI Taxonomy" id="61207"/>
    <lineage>
        <taxon>Eukaryota</taxon>
        <taxon>Fungi</taxon>
        <taxon>Dikarya</taxon>
        <taxon>Ascomycota</taxon>
        <taxon>Pezizomycotina</taxon>
        <taxon>Leotiomycetes</taxon>
        <taxon>Helotiales</taxon>
        <taxon>Sclerotiniaceae</taxon>
        <taxon>Monilinia</taxon>
    </lineage>
</organism>
<dbReference type="InterPro" id="IPR042526">
    <property type="entry name" value="Atg5_HR"/>
</dbReference>
<dbReference type="OrthoDB" id="272162at2759"/>
<keyword evidence="5 9" id="KW-0832">Ubl conjugation</keyword>
<feature type="domain" description="Autophagy protein ATG5 UblA" evidence="13">
    <location>
        <begin position="86"/>
        <end position="161"/>
    </location>
</feature>
<keyword evidence="15" id="KW-1185">Reference proteome</keyword>
<dbReference type="AlphaFoldDB" id="A0A8A3PNI4"/>
<evidence type="ECO:0000256" key="3">
    <source>
        <dbReference type="ARBA" id="ARBA00022448"/>
    </source>
</evidence>
<keyword evidence="6" id="KW-0653">Protein transport</keyword>
<evidence type="ECO:0000256" key="9">
    <source>
        <dbReference type="RuleBase" id="RU361202"/>
    </source>
</evidence>
<dbReference type="GO" id="GO:0000422">
    <property type="term" value="P:autophagy of mitochondrion"/>
    <property type="evidence" value="ECO:0007669"/>
    <property type="project" value="TreeGrafter"/>
</dbReference>
<evidence type="ECO:0000256" key="4">
    <source>
        <dbReference type="ARBA" id="ARBA00022499"/>
    </source>
</evidence>
<dbReference type="InterPro" id="IPR048318">
    <property type="entry name" value="ATG5_UblB"/>
</dbReference>
<feature type="region of interest" description="Disordered" evidence="10">
    <location>
        <begin position="240"/>
        <end position="260"/>
    </location>
</feature>
<keyword evidence="8 9" id="KW-0472">Membrane</keyword>
<evidence type="ECO:0000313" key="14">
    <source>
        <dbReference type="EMBL" id="QSZ36495.1"/>
    </source>
</evidence>
<dbReference type="InterPro" id="IPR042527">
    <property type="entry name" value="Atg5_UblA_dom_sf"/>
</dbReference>
<evidence type="ECO:0000256" key="5">
    <source>
        <dbReference type="ARBA" id="ARBA00022843"/>
    </source>
</evidence>
<comment type="subunit">
    <text evidence="9">Conjugated with ATG12.</text>
</comment>
<protein>
    <recommendedName>
        <fullName evidence="9">Autophagy protein 5</fullName>
    </recommendedName>
</protein>
<dbReference type="GO" id="GO:0019776">
    <property type="term" value="F:Atg8-family ligase activity"/>
    <property type="evidence" value="ECO:0007669"/>
    <property type="project" value="TreeGrafter"/>
</dbReference>
<dbReference type="InterPro" id="IPR007239">
    <property type="entry name" value="Atg5"/>
</dbReference>
<dbReference type="Pfam" id="PF20638">
    <property type="entry name" value="ATG5_UblA"/>
    <property type="match status" value="1"/>
</dbReference>